<name>S4NQE3_9NEOP</name>
<reference evidence="2" key="1">
    <citation type="journal article" date="2013" name="BMC Genomics">
        <title>Unscrambling butterfly oogenesis.</title>
        <authorList>
            <person name="Carter J.M."/>
            <person name="Baker S.C."/>
            <person name="Pink R."/>
            <person name="Carter D.R."/>
            <person name="Collins A."/>
            <person name="Tomlin J."/>
            <person name="Gibbs M."/>
            <person name="Breuker C.J."/>
        </authorList>
    </citation>
    <scope>NUCLEOTIDE SEQUENCE</scope>
    <source>
        <tissue evidence="2">Ovary</tissue>
    </source>
</reference>
<dbReference type="AlphaFoldDB" id="S4NQE3"/>
<protein>
    <submittedName>
        <fullName evidence="2">Uncharacterized protein</fullName>
    </submittedName>
</protein>
<dbReference type="EMBL" id="GAIX01013271">
    <property type="protein sequence ID" value="JAA79289.1"/>
    <property type="molecule type" value="Transcribed_RNA"/>
</dbReference>
<feature type="region of interest" description="Disordered" evidence="1">
    <location>
        <begin position="1"/>
        <end position="48"/>
    </location>
</feature>
<evidence type="ECO:0000256" key="1">
    <source>
        <dbReference type="SAM" id="MobiDB-lite"/>
    </source>
</evidence>
<feature type="compositionally biased region" description="Basic and acidic residues" evidence="1">
    <location>
        <begin position="1"/>
        <end position="36"/>
    </location>
</feature>
<accession>S4NQE3</accession>
<reference evidence="2" key="2">
    <citation type="submission" date="2013-05" db="EMBL/GenBank/DDBJ databases">
        <authorList>
            <person name="Carter J.-M."/>
            <person name="Baker S.C."/>
            <person name="Pink R."/>
            <person name="Carter D.R.F."/>
            <person name="Collins A."/>
            <person name="Tomlin J."/>
            <person name="Gibbs M."/>
            <person name="Breuker C.J."/>
        </authorList>
    </citation>
    <scope>NUCLEOTIDE SEQUENCE</scope>
    <source>
        <tissue evidence="2">Ovary</tissue>
    </source>
</reference>
<organism evidence="2">
    <name type="scientific">Pararge aegeria</name>
    <name type="common">speckled wood butterfly</name>
    <dbReference type="NCBI Taxonomy" id="116150"/>
    <lineage>
        <taxon>Eukaryota</taxon>
        <taxon>Metazoa</taxon>
        <taxon>Ecdysozoa</taxon>
        <taxon>Arthropoda</taxon>
        <taxon>Hexapoda</taxon>
        <taxon>Insecta</taxon>
        <taxon>Pterygota</taxon>
        <taxon>Neoptera</taxon>
        <taxon>Endopterygota</taxon>
        <taxon>Lepidoptera</taxon>
        <taxon>Glossata</taxon>
        <taxon>Ditrysia</taxon>
        <taxon>Papilionoidea</taxon>
        <taxon>Nymphalidae</taxon>
        <taxon>Satyrinae</taxon>
        <taxon>Satyrini</taxon>
        <taxon>Parargina</taxon>
        <taxon>Pararge</taxon>
    </lineage>
</organism>
<sequence>VENIPKKNNLEHIQQDKSEINTHDLKDKTEDKKTCENNEIPITSKDDDSNNKFFSLLSSPNKVNEIKNLDEGDYWSAKDVNIE</sequence>
<evidence type="ECO:0000313" key="2">
    <source>
        <dbReference type="EMBL" id="JAA79289.1"/>
    </source>
</evidence>
<proteinExistence type="predicted"/>
<feature type="non-terminal residue" evidence="2">
    <location>
        <position position="1"/>
    </location>
</feature>
<feature type="non-terminal residue" evidence="2">
    <location>
        <position position="83"/>
    </location>
</feature>